<dbReference type="KEGG" id="pco:PHACADRAFT_201778"/>
<dbReference type="HOGENOM" id="CLU_1759456_0_0_1"/>
<protein>
    <submittedName>
        <fullName evidence="1">Uncharacterized protein</fullName>
    </submittedName>
</protein>
<dbReference type="InParanoid" id="K5VS12"/>
<evidence type="ECO:0000313" key="1">
    <source>
        <dbReference type="EMBL" id="EKM49334.1"/>
    </source>
</evidence>
<proteinExistence type="predicted"/>
<reference evidence="1 2" key="1">
    <citation type="journal article" date="2012" name="BMC Genomics">
        <title>Comparative genomics of the white-rot fungi, Phanerochaete carnosa and P. chrysosporium, to elucidate the genetic basis of the distinct wood types they colonize.</title>
        <authorList>
            <person name="Suzuki H."/>
            <person name="MacDonald J."/>
            <person name="Syed K."/>
            <person name="Salamov A."/>
            <person name="Hori C."/>
            <person name="Aerts A."/>
            <person name="Henrissat B."/>
            <person name="Wiebenga A."/>
            <person name="vanKuyk P.A."/>
            <person name="Barry K."/>
            <person name="Lindquist E."/>
            <person name="LaButti K."/>
            <person name="Lapidus A."/>
            <person name="Lucas S."/>
            <person name="Coutinho P."/>
            <person name="Gong Y."/>
            <person name="Samejima M."/>
            <person name="Mahadevan R."/>
            <person name="Abou-Zaid M."/>
            <person name="de Vries R.P."/>
            <person name="Igarashi K."/>
            <person name="Yadav J.S."/>
            <person name="Grigoriev I.V."/>
            <person name="Master E.R."/>
        </authorList>
    </citation>
    <scope>NUCLEOTIDE SEQUENCE [LARGE SCALE GENOMIC DNA]</scope>
    <source>
        <strain evidence="1 2">HHB-10118-sp</strain>
    </source>
</reference>
<name>K5VS12_PHACS</name>
<dbReference type="EMBL" id="JH930484">
    <property type="protein sequence ID" value="EKM49334.1"/>
    <property type="molecule type" value="Genomic_DNA"/>
</dbReference>
<dbReference type="GeneID" id="18911700"/>
<organism evidence="1 2">
    <name type="scientific">Phanerochaete carnosa (strain HHB-10118-sp)</name>
    <name type="common">White-rot fungus</name>
    <name type="synonym">Peniophora carnosa</name>
    <dbReference type="NCBI Taxonomy" id="650164"/>
    <lineage>
        <taxon>Eukaryota</taxon>
        <taxon>Fungi</taxon>
        <taxon>Dikarya</taxon>
        <taxon>Basidiomycota</taxon>
        <taxon>Agaricomycotina</taxon>
        <taxon>Agaricomycetes</taxon>
        <taxon>Polyporales</taxon>
        <taxon>Phanerochaetaceae</taxon>
        <taxon>Phanerochaete</taxon>
    </lineage>
</organism>
<keyword evidence="2" id="KW-1185">Reference proteome</keyword>
<dbReference type="AlphaFoldDB" id="K5VS12"/>
<dbReference type="OrthoDB" id="823504at2759"/>
<accession>K5VS12</accession>
<sequence>MSNYKDELPPIWACKSQRKTQFPMTIDPDELAPELPGLTAVVHFPRPEPVHAVIWRVRSLVYSSALDLALPFSLEHAGSCHSFADDDLVNIIQTATEAIPGAHRARGGPAIFRVIEILGMAQGPQQGACSINEIRTFHGSKSFADLED</sequence>
<dbReference type="Proteomes" id="UP000008370">
    <property type="component" value="Unassembled WGS sequence"/>
</dbReference>
<evidence type="ECO:0000313" key="2">
    <source>
        <dbReference type="Proteomes" id="UP000008370"/>
    </source>
</evidence>
<gene>
    <name evidence="1" type="ORF">PHACADRAFT_201778</name>
</gene>
<dbReference type="RefSeq" id="XP_007402120.1">
    <property type="nucleotide sequence ID" value="XM_007402058.1"/>
</dbReference>